<comment type="caution">
    <text evidence="2">The sequence shown here is derived from an EMBL/GenBank/DDBJ whole genome shotgun (WGS) entry which is preliminary data.</text>
</comment>
<accession>A0A928ZTH1</accession>
<dbReference type="Proteomes" id="UP000615026">
    <property type="component" value="Unassembled WGS sequence"/>
</dbReference>
<dbReference type="RefSeq" id="WP_193990406.1">
    <property type="nucleotide sequence ID" value="NZ_JADEXP010000008.1"/>
</dbReference>
<reference evidence="2" key="1">
    <citation type="submission" date="2020-10" db="EMBL/GenBank/DDBJ databases">
        <authorList>
            <person name="Castelo-Branco R."/>
            <person name="Eusebio N."/>
            <person name="Adriana R."/>
            <person name="Vieira A."/>
            <person name="Brugerolle De Fraissinette N."/>
            <person name="Rezende De Castro R."/>
            <person name="Schneider M.P."/>
            <person name="Vasconcelos V."/>
            <person name="Leao P.N."/>
        </authorList>
    </citation>
    <scope>NUCLEOTIDE SEQUENCE</scope>
    <source>
        <strain evidence="2">LEGE 11479</strain>
    </source>
</reference>
<evidence type="ECO:0000313" key="3">
    <source>
        <dbReference type="Proteomes" id="UP000615026"/>
    </source>
</evidence>
<keyword evidence="1" id="KW-0732">Signal</keyword>
<sequence length="269" mass="29091">MVSFLKNFSRQRAAATGLLLAASVAILPACANSPSETTTPEDAAENVTTEEVASGVEGLIGETVSLRAEVSETVDETSFMLENDKFFGGEDILVINASGEPFVLTEGDDTPVQVSGEVQQFISTEFESEYGLGLDLDLYADFEERPVVVAQSIALSPDPGDITANPEAYYNQRIAVAGEVEEKLDGNTFTLDEEQLFGGDDLLVVSTMANPLTDDGERVAVTGVLRPYVKAEFETDYDLTWDATVQEKIEAEYIEKPVFVADEVYPSAK</sequence>
<dbReference type="AlphaFoldDB" id="A0A928ZTH1"/>
<organism evidence="2 3">
    <name type="scientific">Leptolyngbya cf. ectocarpi LEGE 11479</name>
    <dbReference type="NCBI Taxonomy" id="1828722"/>
    <lineage>
        <taxon>Bacteria</taxon>
        <taxon>Bacillati</taxon>
        <taxon>Cyanobacteriota</taxon>
        <taxon>Cyanophyceae</taxon>
        <taxon>Leptolyngbyales</taxon>
        <taxon>Leptolyngbyaceae</taxon>
        <taxon>Leptolyngbya group</taxon>
        <taxon>Leptolyngbya</taxon>
    </lineage>
</organism>
<keyword evidence="3" id="KW-1185">Reference proteome</keyword>
<protein>
    <submittedName>
        <fullName evidence="2">Uncharacterized protein</fullName>
    </submittedName>
</protein>
<gene>
    <name evidence="2" type="ORF">IQ260_02120</name>
</gene>
<dbReference type="EMBL" id="JADEXP010000008">
    <property type="protein sequence ID" value="MBE9065444.1"/>
    <property type="molecule type" value="Genomic_DNA"/>
</dbReference>
<proteinExistence type="predicted"/>
<evidence type="ECO:0000313" key="2">
    <source>
        <dbReference type="EMBL" id="MBE9065444.1"/>
    </source>
</evidence>
<feature type="chain" id="PRO_5036744400" evidence="1">
    <location>
        <begin position="32"/>
        <end position="269"/>
    </location>
</feature>
<evidence type="ECO:0000256" key="1">
    <source>
        <dbReference type="SAM" id="SignalP"/>
    </source>
</evidence>
<feature type="signal peptide" evidence="1">
    <location>
        <begin position="1"/>
        <end position="31"/>
    </location>
</feature>
<name>A0A928ZTH1_LEPEC</name>